<name>A0ABY2UHX3_9GAMM</name>
<evidence type="ECO:0000313" key="3">
    <source>
        <dbReference type="Proteomes" id="UP000306791"/>
    </source>
</evidence>
<organism evidence="2 3">
    <name type="scientific">Microbulbifer harenosus</name>
    <dbReference type="NCBI Taxonomy" id="2576840"/>
    <lineage>
        <taxon>Bacteria</taxon>
        <taxon>Pseudomonadati</taxon>
        <taxon>Pseudomonadota</taxon>
        <taxon>Gammaproteobacteria</taxon>
        <taxon>Cellvibrionales</taxon>
        <taxon>Microbulbiferaceae</taxon>
        <taxon>Microbulbifer</taxon>
    </lineage>
</organism>
<protein>
    <submittedName>
        <fullName evidence="2">Alpha/beta fold hydrolase</fullName>
    </submittedName>
</protein>
<dbReference type="Gene3D" id="3.40.50.1820">
    <property type="entry name" value="alpha/beta hydrolase"/>
    <property type="match status" value="1"/>
</dbReference>
<evidence type="ECO:0000259" key="1">
    <source>
        <dbReference type="Pfam" id="PF20408"/>
    </source>
</evidence>
<evidence type="ECO:0000313" key="2">
    <source>
        <dbReference type="EMBL" id="TLM77569.1"/>
    </source>
</evidence>
<sequence length="218" mass="23935">MAELDGWLVDRPRDAPENWFLFAHGAGAPMDSDFMQALAALLAERGVGVIRFEFPYMAERREAGKRRPPNKLDVLLADFQAQIERFRAVFPGERLFIGGKSMGGRVASMLAAENHRAGRVDGVVCLGYPFHPPGKPESLRTGHLESLDCPALMVQGTRDRLGDRAEVGGYALSSAIEVLWLEDGDHDFKPRKASGFTQLQHWRAAADGAAAFMRAAIS</sequence>
<dbReference type="InterPro" id="IPR026555">
    <property type="entry name" value="NSL3/Tex30"/>
</dbReference>
<gene>
    <name evidence="2" type="ORF">FDY93_08100</name>
</gene>
<dbReference type="PANTHER" id="PTHR13136:SF11">
    <property type="entry name" value="TESTIS-EXPRESSED PROTEIN 30"/>
    <property type="match status" value="1"/>
</dbReference>
<keyword evidence="3" id="KW-1185">Reference proteome</keyword>
<proteinExistence type="predicted"/>
<comment type="caution">
    <text evidence="2">The sequence shown here is derived from an EMBL/GenBank/DDBJ whole genome shotgun (WGS) entry which is preliminary data.</text>
</comment>
<dbReference type="InterPro" id="IPR029058">
    <property type="entry name" value="AB_hydrolase_fold"/>
</dbReference>
<dbReference type="GO" id="GO:0016787">
    <property type="term" value="F:hydrolase activity"/>
    <property type="evidence" value="ECO:0007669"/>
    <property type="project" value="UniProtKB-KW"/>
</dbReference>
<dbReference type="EMBL" id="VANI01000009">
    <property type="protein sequence ID" value="TLM77569.1"/>
    <property type="molecule type" value="Genomic_DNA"/>
</dbReference>
<dbReference type="RefSeq" id="WP_138235250.1">
    <property type="nucleotide sequence ID" value="NZ_CP185860.1"/>
</dbReference>
<reference evidence="2 3" key="1">
    <citation type="submission" date="2019-05" db="EMBL/GenBank/DDBJ databases">
        <title>Microbulbifer harenosus sp. nov., an alginate-degrading bacterium isolated from coastal sand.</title>
        <authorList>
            <person name="Huang H."/>
            <person name="Mo K."/>
            <person name="Bao S."/>
        </authorList>
    </citation>
    <scope>NUCLEOTIDE SEQUENCE [LARGE SCALE GENOMIC DNA]</scope>
    <source>
        <strain evidence="2 3">HB161719</strain>
    </source>
</reference>
<dbReference type="Proteomes" id="UP000306791">
    <property type="component" value="Unassembled WGS sequence"/>
</dbReference>
<dbReference type="InterPro" id="IPR046879">
    <property type="entry name" value="KANL3/Tex30_Abhydrolase"/>
</dbReference>
<keyword evidence="2" id="KW-0378">Hydrolase</keyword>
<dbReference type="Pfam" id="PF20408">
    <property type="entry name" value="Abhydrolase_11"/>
    <property type="match status" value="1"/>
</dbReference>
<dbReference type="PANTHER" id="PTHR13136">
    <property type="entry name" value="TESTIS DEVELOPMENT PROTEIN PRTD"/>
    <property type="match status" value="1"/>
</dbReference>
<dbReference type="SUPFAM" id="SSF53474">
    <property type="entry name" value="alpha/beta-Hydrolases"/>
    <property type="match status" value="1"/>
</dbReference>
<accession>A0ABY2UHX3</accession>
<feature type="domain" description="KANL3/Tex30 alpha/beta hydrolase-like" evidence="1">
    <location>
        <begin position="18"/>
        <end position="213"/>
    </location>
</feature>